<dbReference type="InterPro" id="IPR036890">
    <property type="entry name" value="HATPase_C_sf"/>
</dbReference>
<accession>X0B5M2</accession>
<gene>
    <name evidence="3" type="ORF">FOQG_17871</name>
</gene>
<evidence type="ECO:0000256" key="1">
    <source>
        <dbReference type="ARBA" id="ARBA00022553"/>
    </source>
</evidence>
<keyword evidence="1" id="KW-0597">Phosphoprotein</keyword>
<keyword evidence="4" id="KW-1185">Reference proteome</keyword>
<reference evidence="3 4" key="1">
    <citation type="submission" date="2011-11" db="EMBL/GenBank/DDBJ databases">
        <title>The Genome Sequence of Fusarium oxysporum PHW815.</title>
        <authorList>
            <consortium name="The Broad Institute Genome Sequencing Platform"/>
            <person name="Ma L.-J."/>
            <person name="Gale L.R."/>
            <person name="Schwartz D.C."/>
            <person name="Zhou S."/>
            <person name="Corby-Kistler H."/>
            <person name="Young S.K."/>
            <person name="Zeng Q."/>
            <person name="Gargeya S."/>
            <person name="Fitzgerald M."/>
            <person name="Haas B."/>
            <person name="Abouelleil A."/>
            <person name="Alvarado L."/>
            <person name="Arachchi H.M."/>
            <person name="Berlin A."/>
            <person name="Brown A."/>
            <person name="Chapman S.B."/>
            <person name="Chen Z."/>
            <person name="Dunbar C."/>
            <person name="Freedman E."/>
            <person name="Gearin G."/>
            <person name="Goldberg J."/>
            <person name="Griggs A."/>
            <person name="Gujja S."/>
            <person name="Heiman D."/>
            <person name="Howarth C."/>
            <person name="Larson L."/>
            <person name="Lui A."/>
            <person name="MacDonald P.J.P."/>
            <person name="Montmayeur A."/>
            <person name="Murphy C."/>
            <person name="Neiman D."/>
            <person name="Pearson M."/>
            <person name="Priest M."/>
            <person name="Roberts A."/>
            <person name="Saif S."/>
            <person name="Shea T."/>
            <person name="Shenoy N."/>
            <person name="Sisk P."/>
            <person name="Stolte C."/>
            <person name="Sykes S."/>
            <person name="Wortman J."/>
            <person name="Nusbaum C."/>
            <person name="Birren B."/>
        </authorList>
    </citation>
    <scope>NUCLEOTIDE SEQUENCE [LARGE SCALE GENOMIC DNA]</scope>
    <source>
        <strain evidence="3 4">54005</strain>
    </source>
</reference>
<organism evidence="3 4">
    <name type="scientific">Fusarium oxysporum f. sp. raphani 54005</name>
    <dbReference type="NCBI Taxonomy" id="1089458"/>
    <lineage>
        <taxon>Eukaryota</taxon>
        <taxon>Fungi</taxon>
        <taxon>Dikarya</taxon>
        <taxon>Ascomycota</taxon>
        <taxon>Pezizomycotina</taxon>
        <taxon>Sordariomycetes</taxon>
        <taxon>Hypocreomycetidae</taxon>
        <taxon>Hypocreales</taxon>
        <taxon>Nectriaceae</taxon>
        <taxon>Fusarium</taxon>
        <taxon>Fusarium oxysporum species complex</taxon>
    </lineage>
</organism>
<name>X0B5M2_FUSOX</name>
<protein>
    <recommendedName>
        <fullName evidence="2">PAS-like domain-containing protein</fullName>
    </recommendedName>
</protein>
<dbReference type="Gene3D" id="3.30.565.10">
    <property type="entry name" value="Histidine kinase-like ATPase, C-terminal domain"/>
    <property type="match status" value="1"/>
</dbReference>
<dbReference type="PANTHER" id="PTHR43719">
    <property type="entry name" value="TWO-COMPONENT HISTIDINE KINASE"/>
    <property type="match status" value="1"/>
</dbReference>
<proteinExistence type="predicted"/>
<dbReference type="InterPro" id="IPR058846">
    <property type="entry name" value="PAS-like"/>
</dbReference>
<evidence type="ECO:0000313" key="3">
    <source>
        <dbReference type="EMBL" id="EXK77420.1"/>
    </source>
</evidence>
<dbReference type="Proteomes" id="UP000030663">
    <property type="component" value="Unassembled WGS sequence"/>
</dbReference>
<dbReference type="AlphaFoldDB" id="X0B5M2"/>
<sequence length="517" mass="57647">MASPIARSGPAMDTDVIAIRNDYVTPNSAFPSSMQVNLSDTEPTGTIRPPVGTSFSSLELEVIEFLEQDTRPTFVVDLMDLGSFLPGPFQPIFANTALWSSHLLVRRIFGPANTESLQFKSWALHFVKDGVPRNAFSSSYRYCGITWYCWTVRRRLRFISGHRTVTSPPVAIPSLTSTGGIGRAFNPLRQNHAENIEKQRQASLTDLQRCQQIFIGITLLELRNTLDPMFQCGLKISSVISKYRSIPDPTRGSKNHDLLLKSCTEAAQSITHWASYQKKIAEGILATPKLGLDRRRVIPVDLDPIQTIQRLLKMFEPMFMSNEIQIEFHVEDSYSNLDIDCVKADTQMLLQILINLLTNAIERTHLRENRCISVSIGASQGIPEAIDEANISNITGQLSCEDALSDYPTQGHGKKIYLYFSIRDTGSVIGENERDVTHQRLTHSPPERQSSILDQRLFICSFLAELHRGQIRVEPERGGLGGFTVYIRAAGLNSSPECVKPSSPYLAPHDLGNPGST</sequence>
<dbReference type="HOGENOM" id="CLU_526791_0_0_1"/>
<dbReference type="SUPFAM" id="SSF55874">
    <property type="entry name" value="ATPase domain of HSP90 chaperone/DNA topoisomerase II/histidine kinase"/>
    <property type="match status" value="1"/>
</dbReference>
<dbReference type="PANTHER" id="PTHR43719:SF30">
    <property type="entry name" value="TWO-COMPONENT SYSTEM RESPONSE REGULATOR"/>
    <property type="match status" value="1"/>
</dbReference>
<feature type="domain" description="PAS-like" evidence="2">
    <location>
        <begin position="59"/>
        <end position="164"/>
    </location>
</feature>
<dbReference type="EMBL" id="KI979389">
    <property type="protein sequence ID" value="EXK77420.1"/>
    <property type="molecule type" value="Genomic_DNA"/>
</dbReference>
<dbReference type="Pfam" id="PF26131">
    <property type="entry name" value="PAS-like"/>
    <property type="match status" value="1"/>
</dbReference>
<dbReference type="InterPro" id="IPR050956">
    <property type="entry name" value="2C_system_His_kinase"/>
</dbReference>
<dbReference type="OrthoDB" id="303614at2759"/>
<evidence type="ECO:0000313" key="4">
    <source>
        <dbReference type="Proteomes" id="UP000030663"/>
    </source>
</evidence>
<evidence type="ECO:0000259" key="2">
    <source>
        <dbReference type="Pfam" id="PF26131"/>
    </source>
</evidence>